<organism evidence="2 3">
    <name type="scientific">Seiridium unicorne</name>
    <dbReference type="NCBI Taxonomy" id="138068"/>
    <lineage>
        <taxon>Eukaryota</taxon>
        <taxon>Fungi</taxon>
        <taxon>Dikarya</taxon>
        <taxon>Ascomycota</taxon>
        <taxon>Pezizomycotina</taxon>
        <taxon>Sordariomycetes</taxon>
        <taxon>Xylariomycetidae</taxon>
        <taxon>Amphisphaeriales</taxon>
        <taxon>Sporocadaceae</taxon>
        <taxon>Seiridium</taxon>
    </lineage>
</organism>
<keyword evidence="3" id="KW-1185">Reference proteome</keyword>
<feature type="region of interest" description="Disordered" evidence="1">
    <location>
        <begin position="312"/>
        <end position="334"/>
    </location>
</feature>
<proteinExistence type="predicted"/>
<dbReference type="EMBL" id="JARVKF010000015">
    <property type="protein sequence ID" value="KAK9425512.1"/>
    <property type="molecule type" value="Genomic_DNA"/>
</dbReference>
<feature type="compositionally biased region" description="Basic and acidic residues" evidence="1">
    <location>
        <begin position="322"/>
        <end position="334"/>
    </location>
</feature>
<sequence length="334" mass="38112">MADPAKYCPGGIPVHVRCHDEPIEEGLDEECKGWQLFLEENVEARESGNDDADLEVNQRRKLVERWAAFEQTERDAYQDRAPNRGQDGWYPAALKGDWRREEKDYGFCNLLVPQPLNPRNRALWAKMRIMMYRLDGLGEGPSIGDANKGSGIYTIEPNAAGPSLVTPTDFYKWLWVEAALFNHMAMTSQGTVIFHSWGPDKFFADQEALDTGRLLLCHFENNGSVEEDARVLPLFTYDAYCKIYGLGHDLPRIMVDDDPLISPFANKVLDMDRPILDLLKSNKQYIETFEGDTSEEQWRRDIERYAPGYLDAEAQGDGMAPDYDHGNFKTSDEL</sequence>
<dbReference type="Proteomes" id="UP001408356">
    <property type="component" value="Unassembled WGS sequence"/>
</dbReference>
<name>A0ABR2VF23_9PEZI</name>
<protein>
    <submittedName>
        <fullName evidence="2">HNH nuclease domain-containing protein</fullName>
    </submittedName>
</protein>
<evidence type="ECO:0000313" key="3">
    <source>
        <dbReference type="Proteomes" id="UP001408356"/>
    </source>
</evidence>
<reference evidence="2 3" key="1">
    <citation type="journal article" date="2024" name="J. Plant Pathol.">
        <title>Sequence and assembly of the genome of Seiridium unicorne, isolate CBS 538.82, causal agent of cypress canker disease.</title>
        <authorList>
            <person name="Scali E."/>
            <person name="Rocca G.D."/>
            <person name="Danti R."/>
            <person name="Garbelotto M."/>
            <person name="Barberini S."/>
            <person name="Baroncelli R."/>
            <person name="Emiliani G."/>
        </authorList>
    </citation>
    <scope>NUCLEOTIDE SEQUENCE [LARGE SCALE GENOMIC DNA]</scope>
    <source>
        <strain evidence="2 3">BM-138-508</strain>
    </source>
</reference>
<gene>
    <name evidence="2" type="ORF">SUNI508_12968</name>
</gene>
<accession>A0ABR2VF23</accession>
<comment type="caution">
    <text evidence="2">The sequence shown here is derived from an EMBL/GenBank/DDBJ whole genome shotgun (WGS) entry which is preliminary data.</text>
</comment>
<evidence type="ECO:0000313" key="2">
    <source>
        <dbReference type="EMBL" id="KAK9425512.1"/>
    </source>
</evidence>
<evidence type="ECO:0000256" key="1">
    <source>
        <dbReference type="SAM" id="MobiDB-lite"/>
    </source>
</evidence>